<dbReference type="GO" id="GO:0006355">
    <property type="term" value="P:regulation of DNA-templated transcription"/>
    <property type="evidence" value="ECO:0007669"/>
    <property type="project" value="InterPro"/>
</dbReference>
<feature type="domain" description="Response regulatory" evidence="13">
    <location>
        <begin position="6"/>
        <end position="122"/>
    </location>
</feature>
<evidence type="ECO:0000256" key="4">
    <source>
        <dbReference type="ARBA" id="ARBA00022490"/>
    </source>
</evidence>
<comment type="function">
    <text evidence="12">This protein is a positive regulator for the phosphate regulon. Transcription of this operon is positively regulated by PhoB and PhoR when phosphate is limited.</text>
</comment>
<evidence type="ECO:0000256" key="12">
    <source>
        <dbReference type="ARBA" id="ARBA00024735"/>
    </source>
</evidence>
<evidence type="ECO:0000256" key="9">
    <source>
        <dbReference type="ARBA" id="ARBA00023125"/>
    </source>
</evidence>
<dbReference type="InterPro" id="IPR036388">
    <property type="entry name" value="WH-like_DNA-bd_sf"/>
</dbReference>
<gene>
    <name evidence="15" type="ORF">LCGC14_0009830</name>
</gene>
<keyword evidence="9" id="KW-0238">DNA-binding</keyword>
<sequence>MTNEQTILIVDDEAAIRDMIGIALDTAGFSSMTAETALEAHVNIVDRRPDLVLLDWMLPGGSGIELARRLKREELTADIPIIMLTAKTSEDNKVQGLDVGVDDYVTKPFSPRELVARIKAVLRRSTGNLRDKPIRVFDLELDPASHRVTLDDHAVDMGPTEYRLLNFFMTHPEKVFSRDHIQDQVWGANVYLEERTVDVHIGRLRKALTSASGPGINYAGLIQTVRGAGYRFSTRPD</sequence>
<evidence type="ECO:0000256" key="2">
    <source>
        <dbReference type="ARBA" id="ARBA00013332"/>
    </source>
</evidence>
<dbReference type="InterPro" id="IPR011879">
    <property type="entry name" value="Sig_transdc_resp-reg_PhoB"/>
</dbReference>
<keyword evidence="7" id="KW-0902">Two-component regulatory system</keyword>
<evidence type="ECO:0000259" key="14">
    <source>
        <dbReference type="PROSITE" id="PS51755"/>
    </source>
</evidence>
<keyword evidence="8" id="KW-0805">Transcription regulation</keyword>
<dbReference type="PANTHER" id="PTHR48111">
    <property type="entry name" value="REGULATOR OF RPOS"/>
    <property type="match status" value="1"/>
</dbReference>
<dbReference type="SMART" id="SM00862">
    <property type="entry name" value="Trans_reg_C"/>
    <property type="match status" value="1"/>
</dbReference>
<evidence type="ECO:0000256" key="5">
    <source>
        <dbReference type="ARBA" id="ARBA00022553"/>
    </source>
</evidence>
<keyword evidence="5" id="KW-0597">Phosphoprotein</keyword>
<dbReference type="InterPro" id="IPR039420">
    <property type="entry name" value="WalR-like"/>
</dbReference>
<dbReference type="InterPro" id="IPR001789">
    <property type="entry name" value="Sig_transdc_resp-reg_receiver"/>
</dbReference>
<protein>
    <recommendedName>
        <fullName evidence="2">Phosphate regulon transcriptional regulatory protein PhoB</fullName>
    </recommendedName>
</protein>
<dbReference type="GO" id="GO:0006817">
    <property type="term" value="P:phosphate ion transport"/>
    <property type="evidence" value="ECO:0007669"/>
    <property type="project" value="UniProtKB-KW"/>
</dbReference>
<dbReference type="Gene3D" id="1.10.10.10">
    <property type="entry name" value="Winged helix-like DNA-binding domain superfamily/Winged helix DNA-binding domain"/>
    <property type="match status" value="1"/>
</dbReference>
<comment type="subcellular location">
    <subcellularLocation>
        <location evidence="1">Cytoplasm</location>
    </subcellularLocation>
</comment>
<dbReference type="SUPFAM" id="SSF52172">
    <property type="entry name" value="CheY-like"/>
    <property type="match status" value="1"/>
</dbReference>
<dbReference type="GO" id="GO:0005829">
    <property type="term" value="C:cytosol"/>
    <property type="evidence" value="ECO:0007669"/>
    <property type="project" value="TreeGrafter"/>
</dbReference>
<organism evidence="15">
    <name type="scientific">marine sediment metagenome</name>
    <dbReference type="NCBI Taxonomy" id="412755"/>
    <lineage>
        <taxon>unclassified sequences</taxon>
        <taxon>metagenomes</taxon>
        <taxon>ecological metagenomes</taxon>
    </lineage>
</organism>
<evidence type="ECO:0000256" key="10">
    <source>
        <dbReference type="ARBA" id="ARBA00023159"/>
    </source>
</evidence>
<keyword evidence="4" id="KW-0963">Cytoplasm</keyword>
<dbReference type="FunFam" id="3.40.50.2300:FF:000001">
    <property type="entry name" value="DNA-binding response regulator PhoB"/>
    <property type="match status" value="1"/>
</dbReference>
<keyword evidence="6" id="KW-0592">Phosphate transport</keyword>
<reference evidence="15" key="1">
    <citation type="journal article" date="2015" name="Nature">
        <title>Complex archaea that bridge the gap between prokaryotes and eukaryotes.</title>
        <authorList>
            <person name="Spang A."/>
            <person name="Saw J.H."/>
            <person name="Jorgensen S.L."/>
            <person name="Zaremba-Niedzwiedzka K."/>
            <person name="Martijn J."/>
            <person name="Lind A.E."/>
            <person name="van Eijk R."/>
            <person name="Schleper C."/>
            <person name="Guy L."/>
            <person name="Ettema T.J."/>
        </authorList>
    </citation>
    <scope>NUCLEOTIDE SEQUENCE</scope>
</reference>
<accession>A0A0F9W579</accession>
<dbReference type="Pfam" id="PF00486">
    <property type="entry name" value="Trans_reg_C"/>
    <property type="match status" value="1"/>
</dbReference>
<dbReference type="SMART" id="SM00448">
    <property type="entry name" value="REC"/>
    <property type="match status" value="1"/>
</dbReference>
<feature type="domain" description="OmpR/PhoB-type" evidence="14">
    <location>
        <begin position="131"/>
        <end position="234"/>
    </location>
</feature>
<dbReference type="EMBL" id="LAZR01000002">
    <property type="protein sequence ID" value="KKO11490.1"/>
    <property type="molecule type" value="Genomic_DNA"/>
</dbReference>
<keyword evidence="10" id="KW-0010">Activator</keyword>
<dbReference type="PROSITE" id="PS51755">
    <property type="entry name" value="OMPR_PHOB"/>
    <property type="match status" value="1"/>
</dbReference>
<keyword evidence="11" id="KW-0804">Transcription</keyword>
<name>A0A0F9W579_9ZZZZ</name>
<evidence type="ECO:0000256" key="11">
    <source>
        <dbReference type="ARBA" id="ARBA00023163"/>
    </source>
</evidence>
<dbReference type="InterPro" id="IPR011006">
    <property type="entry name" value="CheY-like_superfamily"/>
</dbReference>
<evidence type="ECO:0000256" key="1">
    <source>
        <dbReference type="ARBA" id="ARBA00004496"/>
    </source>
</evidence>
<dbReference type="PANTHER" id="PTHR48111:SF40">
    <property type="entry name" value="PHOSPHATE REGULON TRANSCRIPTIONAL REGULATORY PROTEIN PHOB"/>
    <property type="match status" value="1"/>
</dbReference>
<evidence type="ECO:0000259" key="13">
    <source>
        <dbReference type="PROSITE" id="PS50110"/>
    </source>
</evidence>
<dbReference type="GO" id="GO:0000156">
    <property type="term" value="F:phosphorelay response regulator activity"/>
    <property type="evidence" value="ECO:0007669"/>
    <property type="project" value="InterPro"/>
</dbReference>
<dbReference type="NCBIfam" id="TIGR02154">
    <property type="entry name" value="PhoB"/>
    <property type="match status" value="1"/>
</dbReference>
<dbReference type="PROSITE" id="PS50110">
    <property type="entry name" value="RESPONSE_REGULATORY"/>
    <property type="match status" value="1"/>
</dbReference>
<keyword evidence="3" id="KW-0813">Transport</keyword>
<dbReference type="InterPro" id="IPR001867">
    <property type="entry name" value="OmpR/PhoB-type_DNA-bd"/>
</dbReference>
<evidence type="ECO:0000256" key="8">
    <source>
        <dbReference type="ARBA" id="ARBA00023015"/>
    </source>
</evidence>
<dbReference type="CDD" id="cd00383">
    <property type="entry name" value="trans_reg_C"/>
    <property type="match status" value="1"/>
</dbReference>
<dbReference type="Gene3D" id="3.40.50.2300">
    <property type="match status" value="1"/>
</dbReference>
<comment type="caution">
    <text evidence="15">The sequence shown here is derived from an EMBL/GenBank/DDBJ whole genome shotgun (WGS) entry which is preliminary data.</text>
</comment>
<dbReference type="FunFam" id="1.10.10.10:FF:000011">
    <property type="entry name" value="Phosphate regulon transcriptional regulator PhoB"/>
    <property type="match status" value="1"/>
</dbReference>
<dbReference type="Gene3D" id="6.10.250.690">
    <property type="match status" value="1"/>
</dbReference>
<dbReference type="Pfam" id="PF00072">
    <property type="entry name" value="Response_reg"/>
    <property type="match status" value="1"/>
</dbReference>
<evidence type="ECO:0000256" key="7">
    <source>
        <dbReference type="ARBA" id="ARBA00023012"/>
    </source>
</evidence>
<evidence type="ECO:0000256" key="3">
    <source>
        <dbReference type="ARBA" id="ARBA00022448"/>
    </source>
</evidence>
<evidence type="ECO:0000313" key="15">
    <source>
        <dbReference type="EMBL" id="KKO11490.1"/>
    </source>
</evidence>
<dbReference type="AlphaFoldDB" id="A0A0F9W579"/>
<dbReference type="GO" id="GO:0000976">
    <property type="term" value="F:transcription cis-regulatory region binding"/>
    <property type="evidence" value="ECO:0007669"/>
    <property type="project" value="TreeGrafter"/>
</dbReference>
<dbReference type="GO" id="GO:0032993">
    <property type="term" value="C:protein-DNA complex"/>
    <property type="evidence" value="ECO:0007669"/>
    <property type="project" value="TreeGrafter"/>
</dbReference>
<proteinExistence type="predicted"/>
<evidence type="ECO:0000256" key="6">
    <source>
        <dbReference type="ARBA" id="ARBA00022592"/>
    </source>
</evidence>
<dbReference type="CDD" id="cd17618">
    <property type="entry name" value="REC_OmpR_PhoB"/>
    <property type="match status" value="1"/>
</dbReference>